<dbReference type="EMBL" id="CAXLJM020000014">
    <property type="protein sequence ID" value="CAL8081163.1"/>
    <property type="molecule type" value="Genomic_DNA"/>
</dbReference>
<evidence type="ECO:0000256" key="4">
    <source>
        <dbReference type="ARBA" id="ARBA00022824"/>
    </source>
</evidence>
<evidence type="ECO:0000256" key="9">
    <source>
        <dbReference type="SAM" id="Phobius"/>
    </source>
</evidence>
<keyword evidence="3 9" id="KW-0812">Transmembrane</keyword>
<evidence type="ECO:0000256" key="3">
    <source>
        <dbReference type="ARBA" id="ARBA00022692"/>
    </source>
</evidence>
<reference evidence="10 11" key="1">
    <citation type="submission" date="2024-08" db="EMBL/GenBank/DDBJ databases">
        <authorList>
            <person name="Cucini C."/>
            <person name="Frati F."/>
        </authorList>
    </citation>
    <scope>NUCLEOTIDE SEQUENCE [LARGE SCALE GENOMIC DNA]</scope>
</reference>
<evidence type="ECO:0000256" key="6">
    <source>
        <dbReference type="ARBA" id="ARBA00023098"/>
    </source>
</evidence>
<evidence type="ECO:0000256" key="1">
    <source>
        <dbReference type="ARBA" id="ARBA00004477"/>
    </source>
</evidence>
<evidence type="ECO:0000256" key="5">
    <source>
        <dbReference type="ARBA" id="ARBA00022989"/>
    </source>
</evidence>
<gene>
    <name evidence="10" type="ORF">ODALV1_LOCUS4855</name>
</gene>
<comment type="caution">
    <text evidence="10">The sequence shown here is derived from an EMBL/GenBank/DDBJ whole genome shotgun (WGS) entry which is preliminary data.</text>
</comment>
<evidence type="ECO:0000313" key="10">
    <source>
        <dbReference type="EMBL" id="CAL8081163.1"/>
    </source>
</evidence>
<keyword evidence="4" id="KW-0256">Endoplasmic reticulum</keyword>
<organism evidence="10 11">
    <name type="scientific">Orchesella dallaii</name>
    <dbReference type="NCBI Taxonomy" id="48710"/>
    <lineage>
        <taxon>Eukaryota</taxon>
        <taxon>Metazoa</taxon>
        <taxon>Ecdysozoa</taxon>
        <taxon>Arthropoda</taxon>
        <taxon>Hexapoda</taxon>
        <taxon>Collembola</taxon>
        <taxon>Entomobryomorpha</taxon>
        <taxon>Entomobryoidea</taxon>
        <taxon>Orchesellidae</taxon>
        <taxon>Orchesellinae</taxon>
        <taxon>Orchesella</taxon>
    </lineage>
</organism>
<keyword evidence="7 9" id="KW-0472">Membrane</keyword>
<protein>
    <recommendedName>
        <fullName evidence="2">Seipin</fullName>
    </recommendedName>
</protein>
<name>A0ABP1Q3J0_9HEXA</name>
<dbReference type="Proteomes" id="UP001642540">
    <property type="component" value="Unassembled WGS sequence"/>
</dbReference>
<dbReference type="CDD" id="cd23995">
    <property type="entry name" value="Seipin_BSCL2_like"/>
    <property type="match status" value="1"/>
</dbReference>
<keyword evidence="6" id="KW-0443">Lipid metabolism</keyword>
<comment type="subcellular location">
    <subcellularLocation>
        <location evidence="1">Endoplasmic reticulum membrane</location>
        <topology evidence="1">Multi-pass membrane protein</topology>
    </subcellularLocation>
</comment>
<feature type="compositionally biased region" description="Acidic residues" evidence="8">
    <location>
        <begin position="368"/>
        <end position="383"/>
    </location>
</feature>
<dbReference type="Pfam" id="PF06775">
    <property type="entry name" value="Seipin"/>
    <property type="match status" value="1"/>
</dbReference>
<feature type="region of interest" description="Disordered" evidence="8">
    <location>
        <begin position="286"/>
        <end position="443"/>
    </location>
</feature>
<evidence type="ECO:0000256" key="7">
    <source>
        <dbReference type="ARBA" id="ARBA00023136"/>
    </source>
</evidence>
<dbReference type="PANTHER" id="PTHR21212">
    <property type="entry name" value="BERNARDINELLI-SEIP CONGENITAL LIPODYSTROPHY 2 HOMOLOG BSCL2 PROTEIN"/>
    <property type="match status" value="1"/>
</dbReference>
<feature type="compositionally biased region" description="Basic and acidic residues" evidence="8">
    <location>
        <begin position="333"/>
        <end position="349"/>
    </location>
</feature>
<feature type="compositionally biased region" description="Basic and acidic residues" evidence="8">
    <location>
        <begin position="286"/>
        <end position="311"/>
    </location>
</feature>
<dbReference type="InterPro" id="IPR009617">
    <property type="entry name" value="Seipin"/>
</dbReference>
<evidence type="ECO:0000313" key="11">
    <source>
        <dbReference type="Proteomes" id="UP001642540"/>
    </source>
</evidence>
<accession>A0ABP1Q3J0</accession>
<feature type="compositionally biased region" description="Basic and acidic residues" evidence="8">
    <location>
        <begin position="392"/>
        <end position="409"/>
    </location>
</feature>
<dbReference type="PANTHER" id="PTHR21212:SF0">
    <property type="entry name" value="SEIPIN"/>
    <property type="match status" value="1"/>
</dbReference>
<keyword evidence="11" id="KW-1185">Reference proteome</keyword>
<keyword evidence="5 9" id="KW-1133">Transmembrane helix</keyword>
<evidence type="ECO:0000256" key="8">
    <source>
        <dbReference type="SAM" id="MobiDB-lite"/>
    </source>
</evidence>
<feature type="transmembrane region" description="Helical" evidence="9">
    <location>
        <begin position="230"/>
        <end position="253"/>
    </location>
</feature>
<feature type="compositionally biased region" description="Basic and acidic residues" evidence="8">
    <location>
        <begin position="420"/>
        <end position="443"/>
    </location>
</feature>
<feature type="transmembrane region" description="Helical" evidence="9">
    <location>
        <begin position="30"/>
        <end position="56"/>
    </location>
</feature>
<evidence type="ECO:0000256" key="2">
    <source>
        <dbReference type="ARBA" id="ARBA00022064"/>
    </source>
</evidence>
<proteinExistence type="predicted"/>
<sequence length="443" mass="50420">MPGQLIGRLLGLPAYRDKTTALVLTAQQTIYRAIIVLLTVTAILWMAVFLYVAFYYSYMPAISHTRPVHLQFESCGRDQGLCTFPTANVTLTRRQQLLMVGQPYRILVELDMPESKRNQELGMFMVCASLKDGEKVTIDKSCRSAMLHYKSPLLHYIMTTSLAPFLLSGSAEEKQLLSVELFHGFEEDPLRPVTEALIEIQSQHIEVYSVRLRIHAHFTGLRYFMFHWPVLSGFVGITTNLFFLSVIAILSWYKFFTPKHVVVHVGYDSTAAKTLEERRAMAKERLMRERSKLVQQKSEQKEEPVNQKEGLEETPAPPEKEKETTPPPPVKGSGKENLEQDEESRRTSEEYEVIEEGEKGKTVKAEIQVEEVEDEEAFSELDPDNGSTLNEDGAKDDADNEKTEDDKENQPTPSEEESSSEVRQRKSTVKTEEESSQKPESDC</sequence>